<proteinExistence type="predicted"/>
<dbReference type="Gene3D" id="3.30.9.10">
    <property type="entry name" value="D-Amino Acid Oxidase, subunit A, domain 2"/>
    <property type="match status" value="1"/>
</dbReference>
<accession>A0A7Z0IH44</accession>
<evidence type="ECO:0000313" key="3">
    <source>
        <dbReference type="Proteomes" id="UP000539111"/>
    </source>
</evidence>
<feature type="domain" description="FAD dependent oxidoreductase" evidence="1">
    <location>
        <begin position="4"/>
        <end position="241"/>
    </location>
</feature>
<dbReference type="SUPFAM" id="SSF51905">
    <property type="entry name" value="FAD/NAD(P)-binding domain"/>
    <property type="match status" value="1"/>
</dbReference>
<sequence length="262" mass="26891">MDYPSAWVPRDAISEVAPAVDPAAVASEGAIFNANDGWVDLPSVISVLRREFEIFGGTVIEDAGRCVPVVENGRATAVRTGAGGVLPADAVVVAAGPQSPGVLRDIDVTISDDSPAAFVAFTQPLDHGLSTVLNTPLVAIRPTVDGGLAMDSGWSERSITVDDGGTTHVADQVIERLLAEATKVLAAHPSLELDHIGMGEKPIPGDGEPCIGAIDSVSGLYVAFSHSGATQGLLMGALIAAEVIDGSIDPLTEPFRPGRLTA</sequence>
<keyword evidence="3" id="KW-1185">Reference proteome</keyword>
<evidence type="ECO:0000259" key="1">
    <source>
        <dbReference type="Pfam" id="PF01266"/>
    </source>
</evidence>
<organism evidence="2 3">
    <name type="scientific">Spelaeicoccus albus</name>
    <dbReference type="NCBI Taxonomy" id="1280376"/>
    <lineage>
        <taxon>Bacteria</taxon>
        <taxon>Bacillati</taxon>
        <taxon>Actinomycetota</taxon>
        <taxon>Actinomycetes</taxon>
        <taxon>Micrococcales</taxon>
        <taxon>Brevibacteriaceae</taxon>
        <taxon>Spelaeicoccus</taxon>
    </lineage>
</organism>
<protein>
    <submittedName>
        <fullName evidence="2">Glycine/D-amino acid oxidase-like deaminating enzyme</fullName>
    </submittedName>
</protein>
<dbReference type="AlphaFoldDB" id="A0A7Z0IH44"/>
<dbReference type="Proteomes" id="UP000539111">
    <property type="component" value="Unassembled WGS sequence"/>
</dbReference>
<comment type="caution">
    <text evidence="2">The sequence shown here is derived from an EMBL/GenBank/DDBJ whole genome shotgun (WGS) entry which is preliminary data.</text>
</comment>
<dbReference type="InterPro" id="IPR036188">
    <property type="entry name" value="FAD/NAD-bd_sf"/>
</dbReference>
<dbReference type="Pfam" id="PF01266">
    <property type="entry name" value="DAO"/>
    <property type="match status" value="1"/>
</dbReference>
<dbReference type="InterPro" id="IPR006076">
    <property type="entry name" value="FAD-dep_OxRdtase"/>
</dbReference>
<reference evidence="2 3" key="1">
    <citation type="submission" date="2020-07" db="EMBL/GenBank/DDBJ databases">
        <title>Sequencing the genomes of 1000 actinobacteria strains.</title>
        <authorList>
            <person name="Klenk H.-P."/>
        </authorList>
    </citation>
    <scope>NUCLEOTIDE SEQUENCE [LARGE SCALE GENOMIC DNA]</scope>
    <source>
        <strain evidence="2 3">DSM 26341</strain>
    </source>
</reference>
<gene>
    <name evidence="2" type="ORF">BJY26_001795</name>
</gene>
<name>A0A7Z0IH44_9MICO</name>
<dbReference type="EMBL" id="JACBZP010000001">
    <property type="protein sequence ID" value="NYI67489.1"/>
    <property type="molecule type" value="Genomic_DNA"/>
</dbReference>
<evidence type="ECO:0000313" key="2">
    <source>
        <dbReference type="EMBL" id="NYI67489.1"/>
    </source>
</evidence>
<dbReference type="Gene3D" id="3.50.50.60">
    <property type="entry name" value="FAD/NAD(P)-binding domain"/>
    <property type="match status" value="1"/>
</dbReference>